<reference evidence="1" key="1">
    <citation type="submission" date="2021-05" db="EMBL/GenBank/DDBJ databases">
        <authorList>
            <person name="Pan Q."/>
            <person name="Jouanno E."/>
            <person name="Zahm M."/>
            <person name="Klopp C."/>
            <person name="Cabau C."/>
            <person name="Louis A."/>
            <person name="Berthelot C."/>
            <person name="Parey E."/>
            <person name="Roest Crollius H."/>
            <person name="Montfort J."/>
            <person name="Robinson-Rechavi M."/>
            <person name="Bouchez O."/>
            <person name="Lampietro C."/>
            <person name="Lopez Roques C."/>
            <person name="Donnadieu C."/>
            <person name="Postlethwait J."/>
            <person name="Bobe J."/>
            <person name="Dillon D."/>
            <person name="Chandos A."/>
            <person name="von Hippel F."/>
            <person name="Guiguen Y."/>
        </authorList>
    </citation>
    <scope>NUCLEOTIDE SEQUENCE</scope>
    <source>
        <strain evidence="1">YG-Jan2019</strain>
    </source>
</reference>
<protein>
    <submittedName>
        <fullName evidence="1">Uncharacterized protein</fullName>
    </submittedName>
</protein>
<comment type="caution">
    <text evidence="1">The sequence shown here is derived from an EMBL/GenBank/DDBJ whole genome shotgun (WGS) entry which is preliminary data.</text>
</comment>
<evidence type="ECO:0000313" key="1">
    <source>
        <dbReference type="EMBL" id="KAJ7988572.1"/>
    </source>
</evidence>
<proteinExistence type="predicted"/>
<dbReference type="EMBL" id="CM055758">
    <property type="protein sequence ID" value="KAJ7988572.1"/>
    <property type="molecule type" value="Genomic_DNA"/>
</dbReference>
<evidence type="ECO:0000313" key="2">
    <source>
        <dbReference type="Proteomes" id="UP001157502"/>
    </source>
</evidence>
<keyword evidence="2" id="KW-1185">Reference proteome</keyword>
<name>A0ACC2FB60_DALPE</name>
<sequence>MSFFNREPIRFEALDMSATSRPQSSSYSNSPIQTNSQVHFSSFLGNSSSTGRGEQDHLGHDWVTTQSQMLLNKLTSISQVKMALYLRKQGL</sequence>
<dbReference type="Proteomes" id="UP001157502">
    <property type="component" value="Chromosome 31"/>
</dbReference>
<gene>
    <name evidence="1" type="ORF">DPEC_G00324950</name>
</gene>
<accession>A0ACC2FB60</accession>
<organism evidence="1 2">
    <name type="scientific">Dallia pectoralis</name>
    <name type="common">Alaska blackfish</name>
    <dbReference type="NCBI Taxonomy" id="75939"/>
    <lineage>
        <taxon>Eukaryota</taxon>
        <taxon>Metazoa</taxon>
        <taxon>Chordata</taxon>
        <taxon>Craniata</taxon>
        <taxon>Vertebrata</taxon>
        <taxon>Euteleostomi</taxon>
        <taxon>Actinopterygii</taxon>
        <taxon>Neopterygii</taxon>
        <taxon>Teleostei</taxon>
        <taxon>Protacanthopterygii</taxon>
        <taxon>Esociformes</taxon>
        <taxon>Umbridae</taxon>
        <taxon>Dallia</taxon>
    </lineage>
</organism>